<evidence type="ECO:0000256" key="1">
    <source>
        <dbReference type="ARBA" id="ARBA00022603"/>
    </source>
</evidence>
<dbReference type="GO" id="GO:0001510">
    <property type="term" value="P:RNA methylation"/>
    <property type="evidence" value="ECO:0007669"/>
    <property type="project" value="InterPro"/>
</dbReference>
<dbReference type="InterPro" id="IPR002478">
    <property type="entry name" value="PUA"/>
</dbReference>
<feature type="binding site" evidence="5">
    <location>
        <position position="235"/>
    </location>
    <ligand>
        <name>S-adenosyl-L-methionine</name>
        <dbReference type="ChEBI" id="CHEBI:59789"/>
    </ligand>
</feature>
<evidence type="ECO:0000256" key="4">
    <source>
        <dbReference type="ARBA" id="ARBA00022884"/>
    </source>
</evidence>
<gene>
    <name evidence="8" type="ORF">A0127_05545</name>
</gene>
<keyword evidence="2 5" id="KW-0808">Transferase</keyword>
<dbReference type="InterPro" id="IPR043699">
    <property type="entry name" value="NSUN6"/>
</dbReference>
<dbReference type="InterPro" id="IPR004521">
    <property type="entry name" value="Uncharacterised_CHP00451"/>
</dbReference>
<keyword evidence="9" id="KW-1185">Reference proteome</keyword>
<dbReference type="Gene3D" id="2.30.130.10">
    <property type="entry name" value="PUA domain"/>
    <property type="match status" value="1"/>
</dbReference>
<proteinExistence type="inferred from homology"/>
<evidence type="ECO:0000256" key="3">
    <source>
        <dbReference type="ARBA" id="ARBA00022691"/>
    </source>
</evidence>
<dbReference type="CDD" id="cd02440">
    <property type="entry name" value="AdoMet_MTases"/>
    <property type="match status" value="1"/>
</dbReference>
<comment type="function">
    <text evidence="5">S-adenosyl-L-methionine-dependent methyltransferase that specifically methylates the C5 position of cytosine 72 in several tRNAs.</text>
</comment>
<dbReference type="GeneID" id="27139989"/>
<keyword evidence="1 5" id="KW-0489">Methyltransferase</keyword>
<dbReference type="InterPro" id="IPR015947">
    <property type="entry name" value="PUA-like_sf"/>
</dbReference>
<dbReference type="Pfam" id="PF22458">
    <property type="entry name" value="RsmF-B_ferredox"/>
    <property type="match status" value="1"/>
</dbReference>
<dbReference type="Pfam" id="PF01189">
    <property type="entry name" value="Methyltr_RsmB-F"/>
    <property type="match status" value="1"/>
</dbReference>
<evidence type="ECO:0000256" key="5">
    <source>
        <dbReference type="HAMAP-Rule" id="MF_02237"/>
    </source>
</evidence>
<dbReference type="SMART" id="SM00359">
    <property type="entry name" value="PUA"/>
    <property type="match status" value="1"/>
</dbReference>
<dbReference type="PANTHER" id="PTHR22807:SF34">
    <property type="entry name" value="TRNA (CYTOSINE(72)-C(5))-METHYLTRANSFERASE NSUN6"/>
    <property type="match status" value="1"/>
</dbReference>
<dbReference type="RefSeq" id="WP_062388983.1">
    <property type="nucleotide sequence ID" value="NZ_CP014750.1"/>
</dbReference>
<keyword evidence="4 5" id="KW-0694">RNA-binding</keyword>
<dbReference type="NCBIfam" id="TIGR00446">
    <property type="entry name" value="nop2p"/>
    <property type="match status" value="1"/>
</dbReference>
<dbReference type="InterPro" id="IPR049560">
    <property type="entry name" value="MeTrfase_RsmB-F_NOP2_cat"/>
</dbReference>
<dbReference type="EC" id="2.1.1.-" evidence="5"/>
<dbReference type="Gene3D" id="3.30.70.1170">
    <property type="entry name" value="Sun protein, domain 3"/>
    <property type="match status" value="1"/>
</dbReference>
<dbReference type="EMBL" id="CP014750">
    <property type="protein sequence ID" value="AMQ18669.1"/>
    <property type="molecule type" value="Genomic_DNA"/>
</dbReference>
<dbReference type="InterPro" id="IPR011023">
    <property type="entry name" value="Nop2p"/>
</dbReference>
<comment type="similarity">
    <text evidence="5 6">Belongs to the class I-like SAM-binding methyltransferase superfamily. RsmB/NOP family.</text>
</comment>
<dbReference type="InterPro" id="IPR036974">
    <property type="entry name" value="PUA_sf"/>
</dbReference>
<feature type="binding site" evidence="5">
    <location>
        <position position="301"/>
    </location>
    <ligand>
        <name>S-adenosyl-L-methionine</name>
        <dbReference type="ChEBI" id="CHEBI:59789"/>
    </ligand>
</feature>
<keyword evidence="3 5" id="KW-0949">S-adenosyl-L-methionine</keyword>
<evidence type="ECO:0000256" key="6">
    <source>
        <dbReference type="PROSITE-ProRule" id="PRU01023"/>
    </source>
</evidence>
<dbReference type="Pfam" id="PF01472">
    <property type="entry name" value="PUA"/>
    <property type="match status" value="1"/>
</dbReference>
<dbReference type="SUPFAM" id="SSF88697">
    <property type="entry name" value="PUA domain-like"/>
    <property type="match status" value="1"/>
</dbReference>
<dbReference type="Gene3D" id="3.40.50.150">
    <property type="entry name" value="Vaccinia Virus protein VP39"/>
    <property type="match status" value="1"/>
</dbReference>
<accession>A0A142CV67</accession>
<dbReference type="Proteomes" id="UP000073604">
    <property type="component" value="Chromosome"/>
</dbReference>
<evidence type="ECO:0000313" key="8">
    <source>
        <dbReference type="EMBL" id="AMQ18669.1"/>
    </source>
</evidence>
<dbReference type="PRINTS" id="PR02008">
    <property type="entry name" value="RCMTFAMILY"/>
</dbReference>
<name>A0A142CV67_9EURY</name>
<sequence length="383" mass="43347">MGYEEAFPAELRDYYRKLFGNEAEEIMASLRTPVEKYYIRVNTLKTSRSELMRRLRREGLKPKRSPYLAEGIYFEREGPNFDDDYDPGLKKVVANKFASESVYQGAMLYAPGVLKADKGIKPGDEVEIRDPRGLLVGIGIARMSGKEMVTATRGLAVEVTLPKFKLPSLSELESFKEGLFYAQSLPSMVASRVLEPSEEDLIIDMAAAPGGKTSHIAQLMQNRGEIIAIDKSRNRLKKMEEELKRLGVKNVKLIHMDARKLPELGIEADKILLDAPCTALGIRPKLWETRTPKDIEATARYQRAFIWAAIKSLRKGGTLVYSTCTISYEENEANVKYMLQKGLKLEEQSIFIASHGINMEGVQRFYPNRHLTQGFFIAKLRKV</sequence>
<dbReference type="GO" id="GO:0006400">
    <property type="term" value="P:tRNA modification"/>
    <property type="evidence" value="ECO:0007669"/>
    <property type="project" value="UniProtKB-UniRule"/>
</dbReference>
<dbReference type="HAMAP" id="MF_02237">
    <property type="entry name" value="NSUN6"/>
    <property type="match status" value="1"/>
</dbReference>
<dbReference type="PROSITE" id="PS51686">
    <property type="entry name" value="SAM_MT_RSMB_NOP"/>
    <property type="match status" value="1"/>
</dbReference>
<dbReference type="GO" id="GO:0016428">
    <property type="term" value="F:tRNA (cytidine-5-)-methyltransferase activity"/>
    <property type="evidence" value="ECO:0007669"/>
    <property type="project" value="UniProtKB-UniRule"/>
</dbReference>
<evidence type="ECO:0000259" key="7">
    <source>
        <dbReference type="PROSITE" id="PS51686"/>
    </source>
</evidence>
<evidence type="ECO:0000256" key="2">
    <source>
        <dbReference type="ARBA" id="ARBA00022679"/>
    </source>
</evidence>
<feature type="binding site" evidence="5 6">
    <location>
        <position position="274"/>
    </location>
    <ligand>
        <name>S-adenosyl-L-methionine</name>
        <dbReference type="ChEBI" id="CHEBI:59789"/>
    </ligand>
</feature>
<dbReference type="OrthoDB" id="14725at2157"/>
<organism evidence="8 9">
    <name type="scientific">Thermococcus peptonophilus</name>
    <dbReference type="NCBI Taxonomy" id="53952"/>
    <lineage>
        <taxon>Archaea</taxon>
        <taxon>Methanobacteriati</taxon>
        <taxon>Methanobacteriota</taxon>
        <taxon>Thermococci</taxon>
        <taxon>Thermococcales</taxon>
        <taxon>Thermococcaceae</taxon>
        <taxon>Thermococcus</taxon>
    </lineage>
</organism>
<dbReference type="InterPro" id="IPR001678">
    <property type="entry name" value="MeTrfase_RsmB-F_NOP2_dom"/>
</dbReference>
<dbReference type="GO" id="GO:0000049">
    <property type="term" value="F:tRNA binding"/>
    <property type="evidence" value="ECO:0007669"/>
    <property type="project" value="UniProtKB-UniRule"/>
</dbReference>
<dbReference type="CDD" id="cd07953">
    <property type="entry name" value="PUA"/>
    <property type="match status" value="1"/>
</dbReference>
<dbReference type="AlphaFoldDB" id="A0A142CV67"/>
<feature type="binding site" evidence="5 6">
    <location>
        <position position="230"/>
    </location>
    <ligand>
        <name>S-adenosyl-L-methionine</name>
        <dbReference type="ChEBI" id="CHEBI:59789"/>
    </ligand>
</feature>
<dbReference type="InterPro" id="IPR029063">
    <property type="entry name" value="SAM-dependent_MTases_sf"/>
</dbReference>
<feature type="binding site" evidence="5 6">
    <location>
        <position position="257"/>
    </location>
    <ligand>
        <name>S-adenosyl-L-methionine</name>
        <dbReference type="ChEBI" id="CHEBI:59789"/>
    </ligand>
</feature>
<dbReference type="KEGG" id="tpep:A0127_05545"/>
<dbReference type="NCBIfam" id="TIGR00451">
    <property type="entry name" value="unchar_dom_2"/>
    <property type="match status" value="1"/>
</dbReference>
<feature type="domain" description="SAM-dependent MTase RsmB/NOP-type" evidence="7">
    <location>
        <begin position="102"/>
        <end position="383"/>
    </location>
</feature>
<comment type="catalytic activity">
    <reaction evidence="5">
        <text>cytidine(72) in tRNA + S-adenosyl-L-methionine = 5-methylcytidine(72) in tRNA + S-adenosyl-L-homocysteine + H(+)</text>
        <dbReference type="Rhea" id="RHEA:61988"/>
        <dbReference type="Rhea" id="RHEA-COMP:15996"/>
        <dbReference type="Rhea" id="RHEA-COMP:15997"/>
        <dbReference type="ChEBI" id="CHEBI:15378"/>
        <dbReference type="ChEBI" id="CHEBI:57856"/>
        <dbReference type="ChEBI" id="CHEBI:59789"/>
        <dbReference type="ChEBI" id="CHEBI:74483"/>
        <dbReference type="ChEBI" id="CHEBI:82748"/>
    </reaction>
</comment>
<evidence type="ECO:0000313" key="9">
    <source>
        <dbReference type="Proteomes" id="UP000073604"/>
    </source>
</evidence>
<dbReference type="InterPro" id="IPR023267">
    <property type="entry name" value="RCMT"/>
</dbReference>
<feature type="active site" description="Nucleophile" evidence="5 6">
    <location>
        <position position="324"/>
    </location>
</feature>
<dbReference type="STRING" id="53952.A0127_05545"/>
<dbReference type="PANTHER" id="PTHR22807">
    <property type="entry name" value="NOP2 YEAST -RELATED NOL1/NOP2/FMU SUN DOMAIN-CONTAINING"/>
    <property type="match status" value="1"/>
</dbReference>
<reference evidence="9" key="1">
    <citation type="submission" date="2016-03" db="EMBL/GenBank/DDBJ databases">
        <authorList>
            <person name="Oger P.M."/>
        </authorList>
    </citation>
    <scope>NUCLEOTIDE SEQUENCE [LARGE SCALE GENOMIC DNA]</scope>
    <source>
        <strain evidence="9">OG-1</strain>
    </source>
</reference>
<dbReference type="PROSITE" id="PS50890">
    <property type="entry name" value="PUA"/>
    <property type="match status" value="1"/>
</dbReference>
<dbReference type="InterPro" id="IPR054728">
    <property type="entry name" value="RsmB-like_ferredoxin"/>
</dbReference>
<protein>
    <recommendedName>
        <fullName evidence="5">tRNA (cytosine(72)-C(5))-methyltransferase</fullName>
        <shortName evidence="5">tRNA:m(5)C72 MTase</shortName>
        <ecNumber evidence="5">2.1.1.-</ecNumber>
    </recommendedName>
</protein>
<dbReference type="SUPFAM" id="SSF53335">
    <property type="entry name" value="S-adenosyl-L-methionine-dependent methyltransferases"/>
    <property type="match status" value="1"/>
</dbReference>
<feature type="binding site" evidence="5 6">
    <location>
        <begin position="206"/>
        <end position="212"/>
    </location>
    <ligand>
        <name>S-adenosyl-L-methionine</name>
        <dbReference type="ChEBI" id="CHEBI:59789"/>
    </ligand>
</feature>